<evidence type="ECO:0000313" key="1">
    <source>
        <dbReference type="EMBL" id="CAB4165312.1"/>
    </source>
</evidence>
<dbReference type="EMBL" id="LR796773">
    <property type="protein sequence ID" value="CAB4165312.1"/>
    <property type="molecule type" value="Genomic_DNA"/>
</dbReference>
<organism evidence="1">
    <name type="scientific">uncultured Caudovirales phage</name>
    <dbReference type="NCBI Taxonomy" id="2100421"/>
    <lineage>
        <taxon>Viruses</taxon>
        <taxon>Duplodnaviria</taxon>
        <taxon>Heunggongvirae</taxon>
        <taxon>Uroviricota</taxon>
        <taxon>Caudoviricetes</taxon>
        <taxon>Peduoviridae</taxon>
        <taxon>Maltschvirus</taxon>
        <taxon>Maltschvirus maltsch</taxon>
    </lineage>
</organism>
<proteinExistence type="predicted"/>
<protein>
    <submittedName>
        <fullName evidence="1">Uncharacterized protein</fullName>
    </submittedName>
</protein>
<sequence>MSDVRPKHALLDALSTADFSDAVVDVSGSPVAIFGVTTFTLAGHAQGLPWLVGTDAIKTQAKAFLRISPRIMRRFETSAHPLLGFVHAANITHIRWIAWVGFTLADTPEFIGPAGSPFIRFWRH</sequence>
<accession>A0A6J5P2I6</accession>
<gene>
    <name evidence="1" type="ORF">UFOVP823_29</name>
</gene>
<name>A0A6J5P2I6_9CAUD</name>
<reference evidence="1" key="1">
    <citation type="submission" date="2020-04" db="EMBL/GenBank/DDBJ databases">
        <authorList>
            <person name="Chiriac C."/>
            <person name="Salcher M."/>
            <person name="Ghai R."/>
            <person name="Kavagutti S V."/>
        </authorList>
    </citation>
    <scope>NUCLEOTIDE SEQUENCE</scope>
</reference>